<name>A0A1X0N051_9PSED</name>
<dbReference type="Pfam" id="PF20178">
    <property type="entry name" value="ToxA_N"/>
    <property type="match status" value="1"/>
</dbReference>
<dbReference type="OrthoDB" id="7022734at2"/>
<evidence type="ECO:0000313" key="2">
    <source>
        <dbReference type="EMBL" id="ORC56490.1"/>
    </source>
</evidence>
<dbReference type="AlphaFoldDB" id="A0A1X0N051"/>
<dbReference type="Pfam" id="PF04488">
    <property type="entry name" value="Gly_transf_sug"/>
    <property type="match status" value="1"/>
</dbReference>
<accession>A0A1X0N051</accession>
<evidence type="ECO:0000259" key="1">
    <source>
        <dbReference type="Pfam" id="PF20178"/>
    </source>
</evidence>
<dbReference type="Gene3D" id="3.90.550.20">
    <property type="match status" value="1"/>
</dbReference>
<protein>
    <submittedName>
        <fullName evidence="2">Glycosyltransferase sugar-binding domain-conteining protein</fullName>
    </submittedName>
</protein>
<sequence>MDDELNTVMQGYKGVEQPTDDDEEFWSYARASFKVNDFLRLTPINLQSPSAMAAAVVASHCQSEWGLDIDPDTTIIATTFMEDPRYHQVPYRANVAHSMSLTQALLTNWQQNGSGDWFDHLGHLQGHHEQGFDTHIVAEKLPAHECVAYEAIYRVSSPQRYDATTQLPIRADRFKQFIWNQSQQSVYLTYLQRFWEAYSDDYRDMLKAALLKAAYIQAEQNTLTVEHKNMVLDAIGIARDQDWGSLSFDTLELASGNGRVTLSELLIHGYRAADIMVIRSVDSPQVLLYIPGNSSPIHGFKNENELKDWVAALCRHPGKRRAFEAHFSAADDADGFFYSGLHTALEGIAVWPKLLNSSTGAWNPRKIVQFSEPLQASPFQHFKDRIKAKSQEDAIQISTHAEYWTHEAAVGLVGCLTVVGPLAIVFPEALPVVIGLSLALIGLGSYEAITGHTLKERQQGVGHAVFGVLNALPLLGKGARAVETGVETGLVEVETLPGDYEVPGATDVVKPQPVPVFRPEPPGLRSLDAKMRRLLRNLEAPQEIPGLMAGEPSGIHRVDGKNFIELHDQAYRVEWVPQERQYRIRSAEDPRTWGPFVRIGDQQYWDLDLRLGLRGGESFDGSRLPGVDAGPSVPEPAVEPMIQLQPRDLKIQVELPLDGISIEQVASRETGVIKEKYFIVLNGRKTGVYYDADNFCWQVDSATPDPVWLDKSGEWKTGQMSDFRKVEAKLPQSRRFEIYHFPRLPRLPTDAQPISRVIHHIWMGERAPGAGLLENIQRNMRVSPDLRFEFHIDIDEPGAFDQLSEHFSGYPNMRISRLTDEPFYEDFLSGENGEAFNYFRHAENRNYAAASDILRYRLVNEYGGIYMDCDDTIARSFADVPLKAAPHDVLLGARLDSESLSYRGPGNSHFASHPDNPVLKRVLDEIKVRFDREKLDNKAFFSARRPFIDNTSEALRSASKARMKPYMTRISELTGPKLFSDVLRITRPDYFDLLDRSYVPIDEVLSVPYIDRLNDAVDFYFPFKGRAKIQPGSSNDW</sequence>
<keyword evidence="3" id="KW-1185">Reference proteome</keyword>
<dbReference type="InterPro" id="IPR046673">
    <property type="entry name" value="ToxA_N"/>
</dbReference>
<organism evidence="2 3">
    <name type="scientific">Pseudomonas floridensis</name>
    <dbReference type="NCBI Taxonomy" id="1958950"/>
    <lineage>
        <taxon>Bacteria</taxon>
        <taxon>Pseudomonadati</taxon>
        <taxon>Pseudomonadota</taxon>
        <taxon>Gammaproteobacteria</taxon>
        <taxon>Pseudomonadales</taxon>
        <taxon>Pseudomonadaceae</taxon>
        <taxon>Pseudomonas</taxon>
    </lineage>
</organism>
<gene>
    <name evidence="2" type="ORF">BZK31_23005</name>
</gene>
<evidence type="ECO:0000313" key="3">
    <source>
        <dbReference type="Proteomes" id="UP000192815"/>
    </source>
</evidence>
<dbReference type="Proteomes" id="UP000192815">
    <property type="component" value="Unassembled WGS sequence"/>
</dbReference>
<dbReference type="InterPro" id="IPR029044">
    <property type="entry name" value="Nucleotide-diphossugar_trans"/>
</dbReference>
<reference evidence="3" key="1">
    <citation type="submission" date="2017-02" db="EMBL/GenBank/DDBJ databases">
        <title>Pseudomonas floridae sp. nov., a novel pathogenic bacterial species isolated from tomato.</title>
        <authorList>
            <person name="Timilsina S."/>
            <person name="Vallad G.E."/>
            <person name="Jones J.B."/>
        </authorList>
    </citation>
    <scope>NUCLEOTIDE SEQUENCE [LARGE SCALE GENOMIC DNA]</scope>
    <source>
        <strain evidence="3">GEV388</strain>
    </source>
</reference>
<dbReference type="InterPro" id="IPR007577">
    <property type="entry name" value="GlycoTrfase_DXD_sugar-bd_CS"/>
</dbReference>
<feature type="domain" description="Dermonecrotic toxin N-terminal" evidence="1">
    <location>
        <begin position="45"/>
        <end position="329"/>
    </location>
</feature>
<dbReference type="STRING" id="1958950.BZK31_23005"/>
<dbReference type="EMBL" id="MUIO01000100">
    <property type="protein sequence ID" value="ORC56490.1"/>
    <property type="molecule type" value="Genomic_DNA"/>
</dbReference>
<dbReference type="SUPFAM" id="SSF53448">
    <property type="entry name" value="Nucleotide-diphospho-sugar transferases"/>
    <property type="match status" value="1"/>
</dbReference>
<proteinExistence type="predicted"/>
<comment type="caution">
    <text evidence="2">The sequence shown here is derived from an EMBL/GenBank/DDBJ whole genome shotgun (WGS) entry which is preliminary data.</text>
</comment>